<comment type="caution">
    <text evidence="2">The sequence shown here is derived from an EMBL/GenBank/DDBJ whole genome shotgun (WGS) entry which is preliminary data.</text>
</comment>
<sequence>GRAVRLPPARRGPGAPPSRREPPAAAPPGPAGARRSSGWGPGAS</sequence>
<dbReference type="Proteomes" id="UP000010411">
    <property type="component" value="Unassembled WGS sequence"/>
</dbReference>
<evidence type="ECO:0000313" key="3">
    <source>
        <dbReference type="Proteomes" id="UP000010411"/>
    </source>
</evidence>
<proteinExistence type="predicted"/>
<dbReference type="AlphaFoldDB" id="L1KU32"/>
<evidence type="ECO:0000256" key="1">
    <source>
        <dbReference type="SAM" id="MobiDB-lite"/>
    </source>
</evidence>
<feature type="compositionally biased region" description="Low complexity" evidence="1">
    <location>
        <begin position="1"/>
        <end position="13"/>
    </location>
</feature>
<organism evidence="2 3">
    <name type="scientific">Streptomyces ipomoeae 91-03</name>
    <dbReference type="NCBI Taxonomy" id="698759"/>
    <lineage>
        <taxon>Bacteria</taxon>
        <taxon>Bacillati</taxon>
        <taxon>Actinomycetota</taxon>
        <taxon>Actinomycetes</taxon>
        <taxon>Kitasatosporales</taxon>
        <taxon>Streptomycetaceae</taxon>
        <taxon>Streptomyces</taxon>
    </lineage>
</organism>
<protein>
    <submittedName>
        <fullName evidence="2">Uncharacterized protein</fullName>
    </submittedName>
</protein>
<name>L1KU32_9ACTN</name>
<dbReference type="EMBL" id="AEJC01000397">
    <property type="protein sequence ID" value="EKX64059.1"/>
    <property type="molecule type" value="Genomic_DNA"/>
</dbReference>
<evidence type="ECO:0000313" key="2">
    <source>
        <dbReference type="EMBL" id="EKX64059.1"/>
    </source>
</evidence>
<reference evidence="2 3" key="1">
    <citation type="submission" date="2012-11" db="EMBL/GenBank/DDBJ databases">
        <authorList>
            <person name="Huguet-Tapia J.C."/>
            <person name="Durkin A.S."/>
            <person name="Pettis G.S."/>
            <person name="Badger J.H."/>
        </authorList>
    </citation>
    <scope>NUCLEOTIDE SEQUENCE [LARGE SCALE GENOMIC DNA]</scope>
    <source>
        <strain evidence="2 3">91-03</strain>
    </source>
</reference>
<feature type="non-terminal residue" evidence="2">
    <location>
        <position position="1"/>
    </location>
</feature>
<accession>L1KU32</accession>
<gene>
    <name evidence="2" type="ORF">STRIP9103_07531</name>
</gene>
<keyword evidence="3" id="KW-1185">Reference proteome</keyword>
<feature type="region of interest" description="Disordered" evidence="1">
    <location>
        <begin position="1"/>
        <end position="44"/>
    </location>
</feature>